<sequence length="382" mass="45292">MLKAFISQDPRDNFLHYLNENDNGTKQNLTNQLIFLERKWIVPCSGIYIFTKMFDNKIWEIPTNELCEGLIYLFKHLDISIINELAAGNGLLSARLKHFANKLNHELDITTSDGTSKVFGQHKFTYTKVDDLNVYDYDKSEPIIISWIHALFEKELLFSVKKNLQDYIFLVGQHPDEGSHGSNHSFLFHREILSYGYDFIVLPFKQISQVDYYSFDRIRRDIYNESRTCVTLYYRLDKKLIVVKAIAYLKDNHIELFGNYMEKNVEYYRQDGILVRISDENIEKYIKNNFHDLKLQYVLGLKNYVSQKLNFFVKEVYDLESNCLIKQSNMHKNLFRYEFNNVFGSFTCMTFNSEVTEQLWNINPIKRISTIMVKAKFHNNAY</sequence>
<dbReference type="RefSeq" id="YP_010842296.1">
    <property type="nucleotide sequence ID" value="NC_079139.1"/>
</dbReference>
<name>A0ABM7NU23_9VIRU</name>
<organism evidence="1 2">
    <name type="scientific">Cotonvirus japonicus</name>
    <dbReference type="NCBI Taxonomy" id="2811091"/>
    <lineage>
        <taxon>Viruses</taxon>
        <taxon>Varidnaviria</taxon>
        <taxon>Bamfordvirae</taxon>
        <taxon>Nucleocytoviricota</taxon>
        <taxon>Megaviricetes</taxon>
        <taxon>Imitervirales</taxon>
        <taxon>Mimiviridae</taxon>
        <taxon>Megamimivirinae</taxon>
        <taxon>Cotonvirus</taxon>
        <taxon>Cotonvirus japonicum</taxon>
    </lineage>
</organism>
<dbReference type="EMBL" id="AP024483">
    <property type="protein sequence ID" value="BCS83688.1"/>
    <property type="molecule type" value="Genomic_DNA"/>
</dbReference>
<protein>
    <recommendedName>
        <fullName evidence="3">Methyltransferase</fullName>
    </recommendedName>
</protein>
<keyword evidence="2" id="KW-1185">Reference proteome</keyword>
<evidence type="ECO:0008006" key="3">
    <source>
        <dbReference type="Google" id="ProtNLM"/>
    </source>
</evidence>
<accession>A0ABM7NU23</accession>
<dbReference type="Proteomes" id="UP001321479">
    <property type="component" value="Segment"/>
</dbReference>
<dbReference type="GeneID" id="80558893"/>
<proteinExistence type="predicted"/>
<evidence type="ECO:0000313" key="1">
    <source>
        <dbReference type="EMBL" id="BCS83688.1"/>
    </source>
</evidence>
<reference evidence="1 2" key="1">
    <citation type="submission" date="2021-02" db="EMBL/GenBank/DDBJ databases">
        <title>Cotonvirus japonicus, which uses Golgi apparatus of host cells for its virion factory, phylogenetically links tailed tupanvirus and icosahedral mimivirus.</title>
        <authorList>
            <person name="Takahashi H."/>
            <person name="Fukaya S."/>
            <person name="Song C."/>
            <person name="Murata K."/>
            <person name="Takemura M."/>
        </authorList>
    </citation>
    <scope>NUCLEOTIDE SEQUENCE [LARGE SCALE GENOMIC DNA]</scope>
</reference>
<evidence type="ECO:0000313" key="2">
    <source>
        <dbReference type="Proteomes" id="UP001321479"/>
    </source>
</evidence>